<evidence type="ECO:0000313" key="10">
    <source>
        <dbReference type="EMBL" id="KAF1973435.1"/>
    </source>
</evidence>
<keyword evidence="8" id="KW-0175">Coiled coil</keyword>
<gene>
    <name evidence="7" type="primary">MED9</name>
    <name evidence="10" type="ORF">BU23DRAFT_426709</name>
</gene>
<sequence length="146" mass="15217">MSGTATPHAPPSARASAAPTGTATPAQAPQPAVPALPPPSTFDIQPDLHRILSRLISTSAQPPGAAPTPGQSSADGPLDIQQVTTAATEVKLKLQKARKTVMAMLDIDRSIEDQQDEIEFLETRIAKLKAALQELADPPQEAADAD</sequence>
<dbReference type="GO" id="GO:0003712">
    <property type="term" value="F:transcription coregulator activity"/>
    <property type="evidence" value="ECO:0007669"/>
    <property type="project" value="InterPro"/>
</dbReference>
<keyword evidence="3 7" id="KW-0805">Transcription regulation</keyword>
<feature type="coiled-coil region" evidence="8">
    <location>
        <begin position="104"/>
        <end position="131"/>
    </location>
</feature>
<comment type="function">
    <text evidence="7">Component of the Mediator complex, a coactivator involved in the regulated transcription of nearly all RNA polymerase II-dependent genes. Mediator functions as a bridge to convey information from gene-specific regulatory proteins to the basal RNA polymerase II transcription machinery. Mediator is recruited to promoters by direct interactions with regulatory proteins and serves as a scaffold for the assembly of a functional preinitiation complex with RNA polymerase II and the general transcription factors.</text>
</comment>
<comment type="similarity">
    <text evidence="2 7">Belongs to the Mediator complex subunit 9 family.</text>
</comment>
<dbReference type="OrthoDB" id="5414694at2759"/>
<dbReference type="EMBL" id="ML976680">
    <property type="protein sequence ID" value="KAF1973435.1"/>
    <property type="molecule type" value="Genomic_DNA"/>
</dbReference>
<keyword evidence="6 7" id="KW-0539">Nucleus</keyword>
<evidence type="ECO:0000256" key="6">
    <source>
        <dbReference type="ARBA" id="ARBA00023242"/>
    </source>
</evidence>
<evidence type="ECO:0000256" key="8">
    <source>
        <dbReference type="SAM" id="Coils"/>
    </source>
</evidence>
<accession>A0A6A5V8K1</accession>
<reference evidence="10" key="1">
    <citation type="journal article" date="2020" name="Stud. Mycol.">
        <title>101 Dothideomycetes genomes: a test case for predicting lifestyles and emergence of pathogens.</title>
        <authorList>
            <person name="Haridas S."/>
            <person name="Albert R."/>
            <person name="Binder M."/>
            <person name="Bloem J."/>
            <person name="Labutti K."/>
            <person name="Salamov A."/>
            <person name="Andreopoulos B."/>
            <person name="Baker S."/>
            <person name="Barry K."/>
            <person name="Bills G."/>
            <person name="Bluhm B."/>
            <person name="Cannon C."/>
            <person name="Castanera R."/>
            <person name="Culley D."/>
            <person name="Daum C."/>
            <person name="Ezra D."/>
            <person name="Gonzalez J."/>
            <person name="Henrissat B."/>
            <person name="Kuo A."/>
            <person name="Liang C."/>
            <person name="Lipzen A."/>
            <person name="Lutzoni F."/>
            <person name="Magnuson J."/>
            <person name="Mondo S."/>
            <person name="Nolan M."/>
            <person name="Ohm R."/>
            <person name="Pangilinan J."/>
            <person name="Park H.-J."/>
            <person name="Ramirez L."/>
            <person name="Alfaro M."/>
            <person name="Sun H."/>
            <person name="Tritt A."/>
            <person name="Yoshinaga Y."/>
            <person name="Zwiers L.-H."/>
            <person name="Turgeon B."/>
            <person name="Goodwin S."/>
            <person name="Spatafora J."/>
            <person name="Crous P."/>
            <person name="Grigoriev I."/>
        </authorList>
    </citation>
    <scope>NUCLEOTIDE SEQUENCE</scope>
    <source>
        <strain evidence="10">CBS 107.79</strain>
    </source>
</reference>
<feature type="compositionally biased region" description="Pro residues" evidence="9">
    <location>
        <begin position="31"/>
        <end position="40"/>
    </location>
</feature>
<evidence type="ECO:0000256" key="5">
    <source>
        <dbReference type="ARBA" id="ARBA00023163"/>
    </source>
</evidence>
<comment type="subcellular location">
    <subcellularLocation>
        <location evidence="1 7">Nucleus</location>
    </subcellularLocation>
</comment>
<feature type="region of interest" description="Disordered" evidence="9">
    <location>
        <begin position="1"/>
        <end position="80"/>
    </location>
</feature>
<comment type="subunit">
    <text evidence="7">Component of the Mediator complex.</text>
</comment>
<dbReference type="Pfam" id="PF07544">
    <property type="entry name" value="Med9"/>
    <property type="match status" value="1"/>
</dbReference>
<evidence type="ECO:0000256" key="3">
    <source>
        <dbReference type="ARBA" id="ARBA00023015"/>
    </source>
</evidence>
<keyword evidence="11" id="KW-1185">Reference proteome</keyword>
<dbReference type="InterPro" id="IPR011425">
    <property type="entry name" value="Med9"/>
</dbReference>
<dbReference type="GO" id="GO:0006357">
    <property type="term" value="P:regulation of transcription by RNA polymerase II"/>
    <property type="evidence" value="ECO:0007669"/>
    <property type="project" value="InterPro"/>
</dbReference>
<name>A0A6A5V8K1_9PLEO</name>
<keyword evidence="5 7" id="KW-0804">Transcription</keyword>
<evidence type="ECO:0000256" key="7">
    <source>
        <dbReference type="RuleBase" id="RU364145"/>
    </source>
</evidence>
<dbReference type="AlphaFoldDB" id="A0A6A5V8K1"/>
<keyword evidence="4 7" id="KW-0010">Activator</keyword>
<organism evidence="10 11">
    <name type="scientific">Bimuria novae-zelandiae CBS 107.79</name>
    <dbReference type="NCBI Taxonomy" id="1447943"/>
    <lineage>
        <taxon>Eukaryota</taxon>
        <taxon>Fungi</taxon>
        <taxon>Dikarya</taxon>
        <taxon>Ascomycota</taxon>
        <taxon>Pezizomycotina</taxon>
        <taxon>Dothideomycetes</taxon>
        <taxon>Pleosporomycetidae</taxon>
        <taxon>Pleosporales</taxon>
        <taxon>Massarineae</taxon>
        <taxon>Didymosphaeriaceae</taxon>
        <taxon>Bimuria</taxon>
    </lineage>
</organism>
<evidence type="ECO:0000256" key="4">
    <source>
        <dbReference type="ARBA" id="ARBA00023159"/>
    </source>
</evidence>
<evidence type="ECO:0000256" key="1">
    <source>
        <dbReference type="ARBA" id="ARBA00004123"/>
    </source>
</evidence>
<evidence type="ECO:0000256" key="2">
    <source>
        <dbReference type="ARBA" id="ARBA00008089"/>
    </source>
</evidence>
<evidence type="ECO:0000256" key="9">
    <source>
        <dbReference type="SAM" id="MobiDB-lite"/>
    </source>
</evidence>
<feature type="compositionally biased region" description="Low complexity" evidence="9">
    <location>
        <begin position="1"/>
        <end position="30"/>
    </location>
</feature>
<evidence type="ECO:0000313" key="11">
    <source>
        <dbReference type="Proteomes" id="UP000800036"/>
    </source>
</evidence>
<dbReference type="GO" id="GO:0016592">
    <property type="term" value="C:mediator complex"/>
    <property type="evidence" value="ECO:0007669"/>
    <property type="project" value="InterPro"/>
</dbReference>
<feature type="compositionally biased region" description="Low complexity" evidence="9">
    <location>
        <begin position="57"/>
        <end position="74"/>
    </location>
</feature>
<dbReference type="Proteomes" id="UP000800036">
    <property type="component" value="Unassembled WGS sequence"/>
</dbReference>
<feature type="non-terminal residue" evidence="10">
    <location>
        <position position="146"/>
    </location>
</feature>
<protein>
    <recommendedName>
        <fullName evidence="7">Mediator of RNA polymerase II transcription subunit 9</fullName>
    </recommendedName>
    <alternativeName>
        <fullName evidence="7">Mediator complex subunit 9</fullName>
    </alternativeName>
</protein>
<proteinExistence type="inferred from homology"/>